<reference evidence="1 2" key="1">
    <citation type="submission" date="2020-08" db="EMBL/GenBank/DDBJ databases">
        <authorList>
            <person name="Koutsovoulos G."/>
            <person name="Danchin GJ E."/>
        </authorList>
    </citation>
    <scope>NUCLEOTIDE SEQUENCE [LARGE SCALE GENOMIC DNA]</scope>
</reference>
<comment type="caution">
    <text evidence="1">The sequence shown here is derived from an EMBL/GenBank/DDBJ whole genome shotgun (WGS) entry which is preliminary data.</text>
</comment>
<protein>
    <submittedName>
        <fullName evidence="1">Uncharacterized protein</fullName>
    </submittedName>
</protein>
<dbReference type="InterPro" id="IPR053164">
    <property type="entry name" value="IS1016-like_transposase"/>
</dbReference>
<proteinExistence type="predicted"/>
<organism evidence="1 2">
    <name type="scientific">Meloidogyne enterolobii</name>
    <name type="common">Root-knot nematode worm</name>
    <name type="synonym">Meloidogyne mayaguensis</name>
    <dbReference type="NCBI Taxonomy" id="390850"/>
    <lineage>
        <taxon>Eukaryota</taxon>
        <taxon>Metazoa</taxon>
        <taxon>Ecdysozoa</taxon>
        <taxon>Nematoda</taxon>
        <taxon>Chromadorea</taxon>
        <taxon>Rhabditida</taxon>
        <taxon>Tylenchina</taxon>
        <taxon>Tylenchomorpha</taxon>
        <taxon>Tylenchoidea</taxon>
        <taxon>Meloidogynidae</taxon>
        <taxon>Meloidogyninae</taxon>
        <taxon>Meloidogyne</taxon>
    </lineage>
</organism>
<dbReference type="PANTHER" id="PTHR47163:SF3">
    <property type="entry name" value="PROTEIN CBG18017"/>
    <property type="match status" value="1"/>
</dbReference>
<gene>
    <name evidence="1" type="ORF">MENT_LOCUS36795</name>
</gene>
<dbReference type="OrthoDB" id="5823276at2759"/>
<dbReference type="Proteomes" id="UP000580250">
    <property type="component" value="Unassembled WGS sequence"/>
</dbReference>
<name>A0A6V7WBG6_MELEN</name>
<accession>A0A6V7WBG6</accession>
<sequence length="176" mass="20949">MDELKNFNIHDLFRVIKKNDNDFLQWLAEKKLIWTTRNCECGKQMVKLNQKKSAWPIWRCNQRTNHGGKMPTKGFFDGTFFSGSHLTPKQVIEFTYYWCRDTHTQAEFQFDMGLSTHTIVDWKMFCRDVAASYFLNHPEKIGGISKTVEIDETVLCKPKYHRGRELAKEQQWFLEE</sequence>
<dbReference type="AlphaFoldDB" id="A0A6V7WBG6"/>
<dbReference type="EMBL" id="CAJEWN010000502">
    <property type="protein sequence ID" value="CAD2184439.1"/>
    <property type="molecule type" value="Genomic_DNA"/>
</dbReference>
<dbReference type="PANTHER" id="PTHR47163">
    <property type="entry name" value="DDE_TNP_IS1595 DOMAIN-CONTAINING PROTEIN"/>
    <property type="match status" value="1"/>
</dbReference>
<evidence type="ECO:0000313" key="2">
    <source>
        <dbReference type="Proteomes" id="UP000580250"/>
    </source>
</evidence>
<evidence type="ECO:0000313" key="1">
    <source>
        <dbReference type="EMBL" id="CAD2184439.1"/>
    </source>
</evidence>